<evidence type="ECO:0000313" key="1">
    <source>
        <dbReference type="EMBL" id="PHV70395.1"/>
    </source>
</evidence>
<proteinExistence type="predicted"/>
<gene>
    <name evidence="1" type="ORF">CS063_10980</name>
</gene>
<reference evidence="1" key="1">
    <citation type="submission" date="2017-10" db="EMBL/GenBank/DDBJ databases">
        <title>Genome sequence of cellulolytic Lachnospiraceae bacterium XHS1971 isolated from hotspring sediment.</title>
        <authorList>
            <person name="Vasudevan G."/>
            <person name="Joshi A.J."/>
            <person name="Hivarkar S."/>
            <person name="Lanjekar V.B."/>
            <person name="Dhakephalkar P.K."/>
            <person name="Dagar S."/>
        </authorList>
    </citation>
    <scope>NUCLEOTIDE SEQUENCE</scope>
    <source>
        <strain evidence="1">XHS1971</strain>
    </source>
</reference>
<evidence type="ECO:0000313" key="2">
    <source>
        <dbReference type="Proteomes" id="UP000224460"/>
    </source>
</evidence>
<dbReference type="EMBL" id="PEDL01000011">
    <property type="protein sequence ID" value="PHV70395.1"/>
    <property type="molecule type" value="Genomic_DNA"/>
</dbReference>
<keyword evidence="2" id="KW-1185">Reference proteome</keyword>
<sequence>MQKERYLENISEKLAYYCTIEREKQIGKEMLDLYGSCSLMLGRTLLSPKDIIDKFETNEHILIKTYEEIGQEEVNQFLDYLKELPSELVKPHAFHKSTYINGIMVGSTLGASLDKKLVKRFKYEKIYTYYLKGFCEIRLIVITLDNQEFLTNRAGKRVKRMYLPTSFYK</sequence>
<protein>
    <submittedName>
        <fullName evidence="1">Uncharacterized protein</fullName>
    </submittedName>
</protein>
<name>A0AC61DAY8_9FIRM</name>
<organism evidence="1 2">
    <name type="scientific">Sporanaerobium hydrogeniformans</name>
    <dbReference type="NCBI Taxonomy" id="3072179"/>
    <lineage>
        <taxon>Bacteria</taxon>
        <taxon>Bacillati</taxon>
        <taxon>Bacillota</taxon>
        <taxon>Clostridia</taxon>
        <taxon>Lachnospirales</taxon>
        <taxon>Lachnospiraceae</taxon>
        <taxon>Sporanaerobium</taxon>
    </lineage>
</organism>
<accession>A0AC61DAY8</accession>
<dbReference type="Proteomes" id="UP000224460">
    <property type="component" value="Unassembled WGS sequence"/>
</dbReference>
<comment type="caution">
    <text evidence="1">The sequence shown here is derived from an EMBL/GenBank/DDBJ whole genome shotgun (WGS) entry which is preliminary data.</text>
</comment>